<dbReference type="InterPro" id="IPR045018">
    <property type="entry name" value="Azg-like"/>
</dbReference>
<dbReference type="PANTHER" id="PTHR43337">
    <property type="entry name" value="XANTHINE/URACIL PERMEASE C887.17-RELATED"/>
    <property type="match status" value="1"/>
</dbReference>
<dbReference type="InterPro" id="IPR006043">
    <property type="entry name" value="NCS2"/>
</dbReference>
<dbReference type="GO" id="GO:0005886">
    <property type="term" value="C:plasma membrane"/>
    <property type="evidence" value="ECO:0007669"/>
    <property type="project" value="UniProtKB-SubCell"/>
</dbReference>
<feature type="transmembrane region" description="Helical" evidence="9">
    <location>
        <begin position="452"/>
        <end position="470"/>
    </location>
</feature>
<evidence type="ECO:0000256" key="5">
    <source>
        <dbReference type="ARBA" id="ARBA00022692"/>
    </source>
</evidence>
<feature type="transmembrane region" description="Helical" evidence="9">
    <location>
        <begin position="22"/>
        <end position="43"/>
    </location>
</feature>
<evidence type="ECO:0000313" key="11">
    <source>
        <dbReference type="Proteomes" id="UP000319619"/>
    </source>
</evidence>
<evidence type="ECO:0000256" key="4">
    <source>
        <dbReference type="ARBA" id="ARBA00022475"/>
    </source>
</evidence>
<dbReference type="AlphaFoldDB" id="A0A532V3N6"/>
<dbReference type="Proteomes" id="UP000319619">
    <property type="component" value="Unassembled WGS sequence"/>
</dbReference>
<feature type="transmembrane region" description="Helical" evidence="9">
    <location>
        <begin position="138"/>
        <end position="158"/>
    </location>
</feature>
<dbReference type="PANTHER" id="PTHR43337:SF1">
    <property type="entry name" value="XANTHINE_URACIL PERMEASE C887.17-RELATED"/>
    <property type="match status" value="1"/>
</dbReference>
<keyword evidence="5 8" id="KW-0812">Transmembrane</keyword>
<dbReference type="GO" id="GO:0005345">
    <property type="term" value="F:purine nucleobase transmembrane transporter activity"/>
    <property type="evidence" value="ECO:0007669"/>
    <property type="project" value="TreeGrafter"/>
</dbReference>
<comment type="subcellular location">
    <subcellularLocation>
        <location evidence="1 8">Cell membrane</location>
        <topology evidence="1 8">Multi-pass membrane protein</topology>
    </subcellularLocation>
</comment>
<protein>
    <submittedName>
        <fullName evidence="10">Guanine permease</fullName>
    </submittedName>
</protein>
<evidence type="ECO:0000256" key="8">
    <source>
        <dbReference type="PIRNR" id="PIRNR005353"/>
    </source>
</evidence>
<comment type="caution">
    <text evidence="10">The sequence shown here is derived from an EMBL/GenBank/DDBJ whole genome shotgun (WGS) entry which is preliminary data.</text>
</comment>
<feature type="transmembrane region" description="Helical" evidence="9">
    <location>
        <begin position="345"/>
        <end position="369"/>
    </location>
</feature>
<proteinExistence type="inferred from homology"/>
<reference evidence="10 11" key="1">
    <citation type="submission" date="2017-06" db="EMBL/GenBank/DDBJ databases">
        <title>Novel microbial phyla capable of carbon fixation and sulfur reduction in deep-sea sediments.</title>
        <authorList>
            <person name="Huang J."/>
            <person name="Baker B."/>
            <person name="Wang Y."/>
        </authorList>
    </citation>
    <scope>NUCLEOTIDE SEQUENCE [LARGE SCALE GENOMIC DNA]</scope>
    <source>
        <strain evidence="10">B3_LCP</strain>
    </source>
</reference>
<feature type="transmembrane region" description="Helical" evidence="9">
    <location>
        <begin position="197"/>
        <end position="216"/>
    </location>
</feature>
<evidence type="ECO:0000256" key="7">
    <source>
        <dbReference type="ARBA" id="ARBA00023136"/>
    </source>
</evidence>
<name>A0A532V3N6_UNCL8</name>
<sequence length="471" mass="50364">MGNTLERLFHLVENGTNVRTEIMAGVTTFMTMSYIIFVQPAVLSQAGMDFDAVMIATCLSAAAATFIMGLLANYPIALAPGMGQNFFFTFTVVLAAGVAWETALGIVFISGIIFMILNLFRLRQALLDAIPSSLKHSIAAGIGFFIAFIGLADAGIIVRNNDPLVSAVFAGDLSPEGLTGRLKIWEYATGALRLGDLSHPAALLTLFGFGVILLLLVRRIKGAILLGILFTFLLALITGQVKWEGVASMPPSIAPTFFKLDLVGVFRWELIPIVLVFFFTDFFDTIGTLIGVGDRAGFIKNGKLPRASRALWADATGTVAGAFLGTSTVTSYIESAAGVEEGGRTGLTAVTTGMLFLLAIFFAPLVRMIGGGVEASEGTMLILYPITAPALIVVGCLMVQTVAKINWSDLSEAIPAFLVIIGMPLTYSISDGLAFGFVSYSILSIFAGRWRNTSWLVHALALVFAFRYIFL</sequence>
<evidence type="ECO:0000256" key="2">
    <source>
        <dbReference type="ARBA" id="ARBA00005697"/>
    </source>
</evidence>
<keyword evidence="4 8" id="KW-1003">Cell membrane</keyword>
<comment type="similarity">
    <text evidence="2 8">Belongs to the nucleobase:cation symporter-2 (NCS2) (TC 2.A.40) family. Azg-like subfamily.</text>
</comment>
<evidence type="ECO:0000313" key="10">
    <source>
        <dbReference type="EMBL" id="TKJ41831.1"/>
    </source>
</evidence>
<gene>
    <name evidence="10" type="ORF">CEE37_04485</name>
</gene>
<feature type="transmembrane region" description="Helical" evidence="9">
    <location>
        <begin position="86"/>
        <end position="117"/>
    </location>
</feature>
<feature type="transmembrane region" description="Helical" evidence="9">
    <location>
        <begin position="223"/>
        <end position="241"/>
    </location>
</feature>
<evidence type="ECO:0000256" key="6">
    <source>
        <dbReference type="ARBA" id="ARBA00022989"/>
    </source>
</evidence>
<feature type="transmembrane region" description="Helical" evidence="9">
    <location>
        <begin position="381"/>
        <end position="402"/>
    </location>
</feature>
<keyword evidence="7 8" id="KW-0472">Membrane</keyword>
<keyword evidence="6 8" id="KW-1133">Transmembrane helix</keyword>
<dbReference type="Pfam" id="PF00860">
    <property type="entry name" value="Xan_ur_permease"/>
    <property type="match status" value="2"/>
</dbReference>
<dbReference type="EMBL" id="NJBN01000002">
    <property type="protein sequence ID" value="TKJ41831.1"/>
    <property type="molecule type" value="Genomic_DNA"/>
</dbReference>
<feature type="transmembrane region" description="Helical" evidence="9">
    <location>
        <begin position="311"/>
        <end position="333"/>
    </location>
</feature>
<keyword evidence="3 8" id="KW-0813">Transport</keyword>
<feature type="transmembrane region" description="Helical" evidence="9">
    <location>
        <begin position="50"/>
        <end position="74"/>
    </location>
</feature>
<feature type="transmembrane region" description="Helical" evidence="9">
    <location>
        <begin position="414"/>
        <end position="440"/>
    </location>
</feature>
<evidence type="ECO:0000256" key="9">
    <source>
        <dbReference type="SAM" id="Phobius"/>
    </source>
</evidence>
<organism evidence="10 11">
    <name type="scientific">candidate division LCP-89 bacterium B3_LCP</name>
    <dbReference type="NCBI Taxonomy" id="2012998"/>
    <lineage>
        <taxon>Bacteria</taxon>
        <taxon>Pseudomonadati</taxon>
        <taxon>Bacteria division LCP-89</taxon>
    </lineage>
</organism>
<evidence type="ECO:0000256" key="3">
    <source>
        <dbReference type="ARBA" id="ARBA00022448"/>
    </source>
</evidence>
<evidence type="ECO:0000256" key="1">
    <source>
        <dbReference type="ARBA" id="ARBA00004651"/>
    </source>
</evidence>
<feature type="transmembrane region" description="Helical" evidence="9">
    <location>
        <begin position="270"/>
        <end position="290"/>
    </location>
</feature>
<dbReference type="PIRSF" id="PIRSF005353">
    <property type="entry name" value="PbuG"/>
    <property type="match status" value="1"/>
</dbReference>
<accession>A0A532V3N6</accession>
<dbReference type="InterPro" id="IPR026033">
    <property type="entry name" value="Azg-like_bact_archaea"/>
</dbReference>